<keyword evidence="3 5" id="KW-0460">Magnesium</keyword>
<keyword evidence="2 5" id="KW-0479">Metal-binding</keyword>
<evidence type="ECO:0000313" key="8">
    <source>
        <dbReference type="Proteomes" id="UP000036987"/>
    </source>
</evidence>
<gene>
    <name evidence="7" type="ORF">ZOSMA_6G02160</name>
</gene>
<dbReference type="GO" id="GO:1990074">
    <property type="term" value="P:polyuridylation-dependent mRNA catabolic process"/>
    <property type="evidence" value="ECO:0007669"/>
    <property type="project" value="UniProtKB-UniRule"/>
</dbReference>
<comment type="function">
    <text evidence="5">3'-5'-exoribonuclease that specifically recognizes RNAs polyuridylated at their 3' end and mediates their degradation. Component of an exosome-independent RNA degradation pathway that mediates degradation of cytoplasmic mRNAs that have been deadenylated and subsequently uridylated at their 3'.</text>
</comment>
<feature type="domain" description="RNB" evidence="6">
    <location>
        <begin position="353"/>
        <end position="704"/>
    </location>
</feature>
<dbReference type="InterPro" id="IPR022966">
    <property type="entry name" value="RNase_II/R_CS"/>
</dbReference>
<dbReference type="Gene3D" id="2.40.50.690">
    <property type="match status" value="1"/>
</dbReference>
<dbReference type="EMBL" id="LFYR01001803">
    <property type="protein sequence ID" value="KMZ59279.1"/>
    <property type="molecule type" value="Genomic_DNA"/>
</dbReference>
<evidence type="ECO:0000259" key="6">
    <source>
        <dbReference type="SMART" id="SM00955"/>
    </source>
</evidence>
<dbReference type="GO" id="GO:0006402">
    <property type="term" value="P:mRNA catabolic process"/>
    <property type="evidence" value="ECO:0000318"/>
    <property type="project" value="GO_Central"/>
</dbReference>
<feature type="binding site" evidence="5">
    <location>
        <position position="365"/>
    </location>
    <ligand>
        <name>Mg(2+)</name>
        <dbReference type="ChEBI" id="CHEBI:18420"/>
    </ligand>
</feature>
<reference evidence="8" key="1">
    <citation type="journal article" date="2016" name="Nature">
        <title>The genome of the seagrass Zostera marina reveals angiosperm adaptation to the sea.</title>
        <authorList>
            <person name="Olsen J.L."/>
            <person name="Rouze P."/>
            <person name="Verhelst B."/>
            <person name="Lin Y.-C."/>
            <person name="Bayer T."/>
            <person name="Collen J."/>
            <person name="Dattolo E."/>
            <person name="De Paoli E."/>
            <person name="Dittami S."/>
            <person name="Maumus F."/>
            <person name="Michel G."/>
            <person name="Kersting A."/>
            <person name="Lauritano C."/>
            <person name="Lohaus R."/>
            <person name="Toepel M."/>
            <person name="Tonon T."/>
            <person name="Vanneste K."/>
            <person name="Amirebrahimi M."/>
            <person name="Brakel J."/>
            <person name="Bostroem C."/>
            <person name="Chovatia M."/>
            <person name="Grimwood J."/>
            <person name="Jenkins J.W."/>
            <person name="Jueterbock A."/>
            <person name="Mraz A."/>
            <person name="Stam W.T."/>
            <person name="Tice H."/>
            <person name="Bornberg-Bauer E."/>
            <person name="Green P.J."/>
            <person name="Pearson G.A."/>
            <person name="Procaccini G."/>
            <person name="Duarte C.M."/>
            <person name="Schmutz J."/>
            <person name="Reusch T.B.H."/>
            <person name="Van de Peer Y."/>
        </authorList>
    </citation>
    <scope>NUCLEOTIDE SEQUENCE [LARGE SCALE GENOMIC DNA]</scope>
    <source>
        <strain evidence="8">cv. Finnish</strain>
    </source>
</reference>
<dbReference type="PANTHER" id="PTHR23355">
    <property type="entry name" value="RIBONUCLEASE"/>
    <property type="match status" value="1"/>
</dbReference>
<dbReference type="InterPro" id="IPR001900">
    <property type="entry name" value="RNase_II/R"/>
</dbReference>
<dbReference type="Pfam" id="PF17849">
    <property type="entry name" value="OB_Dis3"/>
    <property type="match status" value="1"/>
</dbReference>
<keyword evidence="4 5" id="KW-0694">RNA-binding</keyword>
<keyword evidence="5 7" id="KW-0269">Exonuclease</keyword>
<dbReference type="Pfam" id="PF00773">
    <property type="entry name" value="RNB"/>
    <property type="match status" value="1"/>
</dbReference>
<keyword evidence="5" id="KW-0540">Nuclease</keyword>
<dbReference type="Gene3D" id="2.40.50.700">
    <property type="match status" value="1"/>
</dbReference>
<dbReference type="EC" id="3.1.13.-" evidence="5"/>
<dbReference type="InterPro" id="IPR028591">
    <property type="entry name" value="DIS3L2"/>
</dbReference>
<evidence type="ECO:0000256" key="3">
    <source>
        <dbReference type="ARBA" id="ARBA00022842"/>
    </source>
</evidence>
<keyword evidence="1 5" id="KW-0963">Cytoplasm</keyword>
<evidence type="ECO:0000313" key="7">
    <source>
        <dbReference type="EMBL" id="KMZ59279.1"/>
    </source>
</evidence>
<dbReference type="InterPro" id="IPR050180">
    <property type="entry name" value="RNR_Ribonuclease"/>
</dbReference>
<comment type="caution">
    <text evidence="7">The sequence shown here is derived from an EMBL/GenBank/DDBJ whole genome shotgun (WGS) entry which is preliminary data.</text>
</comment>
<protein>
    <recommendedName>
        <fullName evidence="5">DIS3-like exonuclease 2</fullName>
        <ecNumber evidence="5">3.1.13.-</ecNumber>
    </recommendedName>
</protein>
<dbReference type="SMART" id="SM00955">
    <property type="entry name" value="RNB"/>
    <property type="match status" value="1"/>
</dbReference>
<dbReference type="InterPro" id="IPR012340">
    <property type="entry name" value="NA-bd_OB-fold"/>
</dbReference>
<dbReference type="OMA" id="CVIEDIH"/>
<dbReference type="GO" id="GO:0000175">
    <property type="term" value="F:3'-5'-RNA exonuclease activity"/>
    <property type="evidence" value="ECO:0000318"/>
    <property type="project" value="GO_Central"/>
</dbReference>
<dbReference type="InterPro" id="IPR041505">
    <property type="entry name" value="Dis3_CSD2"/>
</dbReference>
<organism evidence="7 8">
    <name type="scientific">Zostera marina</name>
    <name type="common">Eelgrass</name>
    <dbReference type="NCBI Taxonomy" id="29655"/>
    <lineage>
        <taxon>Eukaryota</taxon>
        <taxon>Viridiplantae</taxon>
        <taxon>Streptophyta</taxon>
        <taxon>Embryophyta</taxon>
        <taxon>Tracheophyta</taxon>
        <taxon>Spermatophyta</taxon>
        <taxon>Magnoliopsida</taxon>
        <taxon>Liliopsida</taxon>
        <taxon>Zosteraceae</taxon>
        <taxon>Zostera</taxon>
    </lineage>
</organism>
<dbReference type="OrthoDB" id="372421at2759"/>
<comment type="similarity">
    <text evidence="5">Belongs to the RNR ribonuclease family. DIS3L2 subfamily.</text>
</comment>
<evidence type="ECO:0000256" key="4">
    <source>
        <dbReference type="ARBA" id="ARBA00022884"/>
    </source>
</evidence>
<dbReference type="PANTHER" id="PTHR23355:SF9">
    <property type="entry name" value="DIS3-LIKE EXONUCLEASE 2"/>
    <property type="match status" value="1"/>
</dbReference>
<keyword evidence="8" id="KW-1185">Reference proteome</keyword>
<keyword evidence="5" id="KW-0378">Hydrolase</keyword>
<accession>A0A0K9NR78</accession>
<comment type="cofactor">
    <cofactor evidence="5">
        <name>Mg(2+)</name>
        <dbReference type="ChEBI" id="CHEBI:18420"/>
    </cofactor>
    <cofactor evidence="5">
        <name>Mn(2+)</name>
        <dbReference type="ChEBI" id="CHEBI:29035"/>
    </cofactor>
</comment>
<dbReference type="GO" id="GO:0003723">
    <property type="term" value="F:RNA binding"/>
    <property type="evidence" value="ECO:0007669"/>
    <property type="project" value="UniProtKB-KW"/>
</dbReference>
<dbReference type="GO" id="GO:0000956">
    <property type="term" value="P:nuclear-transcribed mRNA catabolic process"/>
    <property type="evidence" value="ECO:0007669"/>
    <property type="project" value="UniProtKB-UniRule"/>
</dbReference>
<evidence type="ECO:0000256" key="2">
    <source>
        <dbReference type="ARBA" id="ARBA00022723"/>
    </source>
</evidence>
<keyword evidence="5" id="KW-0464">Manganese</keyword>
<dbReference type="STRING" id="29655.A0A0K9NR78"/>
<name>A0A0K9NR78_ZOSMR</name>
<dbReference type="SUPFAM" id="SSF50249">
    <property type="entry name" value="Nucleic acid-binding proteins"/>
    <property type="match status" value="3"/>
</dbReference>
<dbReference type="GO" id="GO:0046872">
    <property type="term" value="F:metal ion binding"/>
    <property type="evidence" value="ECO:0007669"/>
    <property type="project" value="UniProtKB-KW"/>
</dbReference>
<evidence type="ECO:0000256" key="1">
    <source>
        <dbReference type="ARBA" id="ARBA00022490"/>
    </source>
</evidence>
<dbReference type="Proteomes" id="UP000036987">
    <property type="component" value="Unassembled WGS sequence"/>
</dbReference>
<feature type="binding site" evidence="5">
    <location>
        <position position="374"/>
    </location>
    <ligand>
        <name>Mg(2+)</name>
        <dbReference type="ChEBI" id="CHEBI:18420"/>
    </ligand>
</feature>
<sequence>MDNQLLHEQSGYSKRIPFRTFGSQESLNNGQYFSSHWTEKDVKCALETGKAFKAVLRVNAYKRSEAYCTVDGIPIDIFINGTIDQNRTVDGDTVAIVIDYVKSWAMLKGSSDNFKNALALNNSNMLAVEFDGDHEVSTINKDKLYADSQGGHRPNILEISSTDYASQQSMSAKAVNEICFLLSANPDKRPSGRVVAIIEKSNRRNTIIGFLSTRQMHMHNNQTSRLPLKKNKKHAPSPASMKEHVILTPNDPRFPNMVIFVTSLPPNIKERLDTEDPTVKMELVVAKINTWSEYCILPEASVIQILGRGGEIETQISAIFLENAIPKLTFTSEIISCLSNFPRKIPMAEIAKRKDLRHLCTITIDPSSAIDLDDALSIEKIDDDTYRVGIHIADASHYVLPDTVLDSEAQIRSTSVYMSQHKLPMLPPLLSEELASLLPGEDRLAFSIIFDLKSDGCIIDQWIGHSVIHSCCKLSYECAQEIIDNSFNYNDVNTSRYALHGNFRWDDIVWSVNKLNEISKKLRESRFHNGALLLESGKLMVLFDECGTPCETILSGMVQSNFVIEEFMLLANKTIAEIISRNYPECSLLRRHPKPNIRKLKEFKSVWMKHGFELDVSSSSQFHISLTRIREMLKDDPMLFDVLIFNASKPMQLASYFCTGDLANRKDEWAHYSLSVPLYTHFTSPLRRYPDIIVHRTLSAVLEAEKIYMQKKRLNSESISKCFTGLNFDRDAFESKEGREALCASALKYKVPCTSDLSEITSYCNERRLASGRAEDAAKKAHVWDLLRKKEIFISEARVMSLGPKFMSVYIHKLGIERRINYSEVEGMIVEWLETTSTLVLNLLLNRHLKKNTGHTHRGYSPLEDITLIVSPSDFFRNEYCSCNAEEEVNARLGHQETLRNDKIHPALFPLTLRVLSAVPVVVHAVGGDDGPIDMAARLYTCSFYS</sequence>
<dbReference type="AlphaFoldDB" id="A0A0K9NR78"/>
<evidence type="ECO:0000256" key="5">
    <source>
        <dbReference type="HAMAP-Rule" id="MF_03045"/>
    </source>
</evidence>
<dbReference type="HAMAP" id="MF_03045">
    <property type="entry name" value="DIS3L2"/>
    <property type="match status" value="1"/>
</dbReference>
<dbReference type="GO" id="GO:0000932">
    <property type="term" value="C:P-body"/>
    <property type="evidence" value="ECO:0000318"/>
    <property type="project" value="GO_Central"/>
</dbReference>
<proteinExistence type="inferred from homology"/>
<dbReference type="PROSITE" id="PS01175">
    <property type="entry name" value="RIBONUCLEASE_II"/>
    <property type="match status" value="1"/>
</dbReference>
<comment type="subcellular location">
    <subcellularLocation>
        <location evidence="5">Cytoplasm</location>
    </subcellularLocation>
    <subcellularLocation>
        <location evidence="5">Cytoplasm</location>
        <location evidence="5">P-body</location>
    </subcellularLocation>
</comment>
<feature type="site" description="Important for catalytic activity" evidence="5">
    <location>
        <position position="373"/>
    </location>
</feature>